<evidence type="ECO:0000256" key="3">
    <source>
        <dbReference type="SAM" id="MobiDB-lite"/>
    </source>
</evidence>
<proteinExistence type="inferred from homology"/>
<sequence>MNKEKKSSVKQKRLTNNIQALRNIQLELAKLQGDFLYEVLVLEDEYETKLAPYYERRLEIITGNHEPTDVEASCPLTYVHIPDTGNVGNASIRGIPGFWLIVFNNIPLIWSMIQRYDRNPLTHLIDIKCVRNVRNQELPGFTLEFYFEPNQFFTNGLLTKEYIVRYGSKKCDPFNCFGPEMVDCNGCEIHWKAQDLTVTIANNKLIKRPSFFNFFDPPKSEDPNIKPYILNYLMTDFQIGYYLKEKVIPNATLYYLGEAVLREHFGFDPTGLEEENTGEVEDWPMENDKKTLIKEKQSKLNLKPEERKKWEQSEKLLGERLKKNIEKSDYFEKSKVTVDAVATKLENLTDKVKYQNLEMIKRKVKGHDVHTIIAKDPIKARAGIATYASNKKDGKQYGEPMVVKSFPQSEQRAQMLREHLISTLKKEKPKMPTKQTTKSTQKTTTQKKPKTDQPTTAPKVKNKFKL</sequence>
<evidence type="ECO:0000313" key="5">
    <source>
        <dbReference type="Proteomes" id="UP001461498"/>
    </source>
</evidence>
<dbReference type="Pfam" id="PF00956">
    <property type="entry name" value="NAP"/>
    <property type="match status" value="1"/>
</dbReference>
<dbReference type="SUPFAM" id="SSF143113">
    <property type="entry name" value="NAP-like"/>
    <property type="match status" value="1"/>
</dbReference>
<dbReference type="PANTHER" id="PTHR11875">
    <property type="entry name" value="TESTIS-SPECIFIC Y-ENCODED PROTEIN"/>
    <property type="match status" value="1"/>
</dbReference>
<evidence type="ECO:0000256" key="1">
    <source>
        <dbReference type="ARBA" id="ARBA00009947"/>
    </source>
</evidence>
<evidence type="ECO:0000313" key="4">
    <source>
        <dbReference type="EMBL" id="KAK9500986.1"/>
    </source>
</evidence>
<dbReference type="GO" id="GO:0005634">
    <property type="term" value="C:nucleus"/>
    <property type="evidence" value="ECO:0007669"/>
    <property type="project" value="InterPro"/>
</dbReference>
<dbReference type="InterPro" id="IPR037231">
    <property type="entry name" value="NAP-like_sf"/>
</dbReference>
<feature type="region of interest" description="Disordered" evidence="3">
    <location>
        <begin position="419"/>
        <end position="466"/>
    </location>
</feature>
<organism evidence="4 5">
    <name type="scientific">Rhynocoris fuscipes</name>
    <dbReference type="NCBI Taxonomy" id="488301"/>
    <lineage>
        <taxon>Eukaryota</taxon>
        <taxon>Metazoa</taxon>
        <taxon>Ecdysozoa</taxon>
        <taxon>Arthropoda</taxon>
        <taxon>Hexapoda</taxon>
        <taxon>Insecta</taxon>
        <taxon>Pterygota</taxon>
        <taxon>Neoptera</taxon>
        <taxon>Paraneoptera</taxon>
        <taxon>Hemiptera</taxon>
        <taxon>Heteroptera</taxon>
        <taxon>Panheteroptera</taxon>
        <taxon>Cimicomorpha</taxon>
        <taxon>Reduviidae</taxon>
        <taxon>Harpactorinae</taxon>
        <taxon>Harpactorini</taxon>
        <taxon>Rhynocoris</taxon>
    </lineage>
</organism>
<dbReference type="InterPro" id="IPR002164">
    <property type="entry name" value="NAP_family"/>
</dbReference>
<dbReference type="Proteomes" id="UP001461498">
    <property type="component" value="Unassembled WGS sequence"/>
</dbReference>
<evidence type="ECO:0000256" key="2">
    <source>
        <dbReference type="RuleBase" id="RU003876"/>
    </source>
</evidence>
<comment type="similarity">
    <text evidence="1 2">Belongs to the nucleosome assembly protein (NAP) family.</text>
</comment>
<name>A0AAW1CR52_9HEMI</name>
<dbReference type="EMBL" id="JAPXFL010000010">
    <property type="protein sequence ID" value="KAK9500986.1"/>
    <property type="molecule type" value="Genomic_DNA"/>
</dbReference>
<dbReference type="Gene3D" id="1.20.5.1500">
    <property type="match status" value="1"/>
</dbReference>
<feature type="compositionally biased region" description="Low complexity" evidence="3">
    <location>
        <begin position="432"/>
        <end position="459"/>
    </location>
</feature>
<dbReference type="GO" id="GO:0006334">
    <property type="term" value="P:nucleosome assembly"/>
    <property type="evidence" value="ECO:0007669"/>
    <property type="project" value="InterPro"/>
</dbReference>
<dbReference type="Gene3D" id="3.30.1120.90">
    <property type="entry name" value="Nucleosome assembly protein"/>
    <property type="match status" value="1"/>
</dbReference>
<protein>
    <submittedName>
        <fullName evidence="4">Uncharacterized protein</fullName>
    </submittedName>
</protein>
<accession>A0AAW1CR52</accession>
<keyword evidence="5" id="KW-1185">Reference proteome</keyword>
<comment type="caution">
    <text evidence="4">The sequence shown here is derived from an EMBL/GenBank/DDBJ whole genome shotgun (WGS) entry which is preliminary data.</text>
</comment>
<gene>
    <name evidence="4" type="ORF">O3M35_002129</name>
</gene>
<reference evidence="4 5" key="1">
    <citation type="submission" date="2022-12" db="EMBL/GenBank/DDBJ databases">
        <title>Chromosome-level genome assembly of true bugs.</title>
        <authorList>
            <person name="Ma L."/>
            <person name="Li H."/>
        </authorList>
    </citation>
    <scope>NUCLEOTIDE SEQUENCE [LARGE SCALE GENOMIC DNA]</scope>
    <source>
        <strain evidence="4">Lab_2022b</strain>
    </source>
</reference>
<feature type="compositionally biased region" description="Basic and acidic residues" evidence="3">
    <location>
        <begin position="419"/>
        <end position="430"/>
    </location>
</feature>
<dbReference type="AlphaFoldDB" id="A0AAW1CR52"/>